<keyword evidence="2" id="KW-1185">Reference proteome</keyword>
<protein>
    <recommendedName>
        <fullName evidence="3">DUF4177 domain-containing protein</fullName>
    </recommendedName>
</protein>
<dbReference type="GeneID" id="92837636"/>
<dbReference type="HOGENOM" id="CLU_176334_0_0_9"/>
<evidence type="ECO:0000313" key="1">
    <source>
        <dbReference type="EMBL" id="ERI05401.1"/>
    </source>
</evidence>
<sequence length="66" mass="7986">MRDIKFVQEFTDVDRVNEHLQEGWELLNVLNQTDDGEHWITYVLGLDQKAYDKYKEDSKDDDFDNF</sequence>
<organism evidence="1 2">
    <name type="scientific">Aneurinibacillus aneurinilyticus ATCC 12856</name>
    <dbReference type="NCBI Taxonomy" id="649747"/>
    <lineage>
        <taxon>Bacteria</taxon>
        <taxon>Bacillati</taxon>
        <taxon>Bacillota</taxon>
        <taxon>Bacilli</taxon>
        <taxon>Bacillales</taxon>
        <taxon>Paenibacillaceae</taxon>
        <taxon>Aneurinibacillus group</taxon>
        <taxon>Aneurinibacillus</taxon>
    </lineage>
</organism>
<proteinExistence type="predicted"/>
<comment type="caution">
    <text evidence="1">The sequence shown here is derived from an EMBL/GenBank/DDBJ whole genome shotgun (WGS) entry which is preliminary data.</text>
</comment>
<dbReference type="EMBL" id="AWSJ01000359">
    <property type="protein sequence ID" value="ERI05401.1"/>
    <property type="molecule type" value="Genomic_DNA"/>
</dbReference>
<accession>U1Y3B4</accession>
<evidence type="ECO:0000313" key="2">
    <source>
        <dbReference type="Proteomes" id="UP000016511"/>
    </source>
</evidence>
<evidence type="ECO:0008006" key="3">
    <source>
        <dbReference type="Google" id="ProtNLM"/>
    </source>
</evidence>
<dbReference type="Proteomes" id="UP000016511">
    <property type="component" value="Unassembled WGS sequence"/>
</dbReference>
<reference evidence="1 2" key="1">
    <citation type="submission" date="2013-08" db="EMBL/GenBank/DDBJ databases">
        <authorList>
            <person name="Weinstock G."/>
            <person name="Sodergren E."/>
            <person name="Wylie T."/>
            <person name="Fulton L."/>
            <person name="Fulton R."/>
            <person name="Fronick C."/>
            <person name="O'Laughlin M."/>
            <person name="Godfrey J."/>
            <person name="Miner T."/>
            <person name="Herter B."/>
            <person name="Appelbaum E."/>
            <person name="Cordes M."/>
            <person name="Lek S."/>
            <person name="Wollam A."/>
            <person name="Pepin K.H."/>
            <person name="Palsikar V.B."/>
            <person name="Mitreva M."/>
            <person name="Wilson R.K."/>
        </authorList>
    </citation>
    <scope>NUCLEOTIDE SEQUENCE [LARGE SCALE GENOMIC DNA]</scope>
    <source>
        <strain evidence="1 2">ATCC 12856</strain>
    </source>
</reference>
<dbReference type="STRING" id="649747.HMPREF0083_05684"/>
<dbReference type="AlphaFoldDB" id="U1Y3B4"/>
<dbReference type="RefSeq" id="WP_021619572.1">
    <property type="nucleotide sequence ID" value="NZ_KE952690.1"/>
</dbReference>
<gene>
    <name evidence="1" type="ORF">HMPREF0083_05684</name>
</gene>
<dbReference type="PATRIC" id="fig|649747.3.peg.5098"/>
<name>U1Y3B4_ANEAE</name>